<dbReference type="Proteomes" id="UP000249886">
    <property type="component" value="Unassembled WGS sequence"/>
</dbReference>
<comment type="caution">
    <text evidence="3">The sequence shown here is derived from an EMBL/GenBank/DDBJ whole genome shotgun (WGS) entry which is preliminary data.</text>
</comment>
<dbReference type="PANTHER" id="PTHR47307:SF1">
    <property type="entry name" value="GLUTATHIONE-REGULATED POTASSIUM-EFFLUX SYSTEM ANCILLARY PROTEIN KEFG"/>
    <property type="match status" value="1"/>
</dbReference>
<proteinExistence type="predicted"/>
<dbReference type="PANTHER" id="PTHR47307">
    <property type="entry name" value="GLUTATHIONE-REGULATED POTASSIUM-EFFLUX SYSTEM ANCILLARY PROTEIN KEFG"/>
    <property type="match status" value="1"/>
</dbReference>
<dbReference type="GeneID" id="84575069"/>
<dbReference type="InterPro" id="IPR046980">
    <property type="entry name" value="KefG/KefF"/>
</dbReference>
<dbReference type="EMBL" id="UARK01000033">
    <property type="protein sequence ID" value="SPW33162.1"/>
    <property type="molecule type" value="Genomic_DNA"/>
</dbReference>
<keyword evidence="1 3" id="KW-0560">Oxidoreductase</keyword>
<dbReference type="Gene3D" id="3.40.50.360">
    <property type="match status" value="1"/>
</dbReference>
<gene>
    <name evidence="3" type="primary">ywrO</name>
    <name evidence="3" type="ORF">NCTC10254_02324</name>
</gene>
<dbReference type="InterPro" id="IPR029039">
    <property type="entry name" value="Flavoprotein-like_sf"/>
</dbReference>
<accession>A0A448TF81</accession>
<dbReference type="SUPFAM" id="SSF52218">
    <property type="entry name" value="Flavoproteins"/>
    <property type="match status" value="1"/>
</dbReference>
<reference evidence="3 4" key="1">
    <citation type="submission" date="2018-06" db="EMBL/GenBank/DDBJ databases">
        <authorList>
            <consortium name="Pathogen Informatics"/>
            <person name="Doyle S."/>
        </authorList>
    </citation>
    <scope>NUCLEOTIDE SEQUENCE [LARGE SCALE GENOMIC DNA]</scope>
    <source>
        <strain evidence="3 4">NCTC10254</strain>
    </source>
</reference>
<protein>
    <submittedName>
        <fullName evidence="3">General stress protein 14</fullName>
        <ecNumber evidence="3">1.6.99.-</ecNumber>
    </submittedName>
</protein>
<organism evidence="3 4">
    <name type="scientific">Corynebacterium matruchotii</name>
    <dbReference type="NCBI Taxonomy" id="43768"/>
    <lineage>
        <taxon>Bacteria</taxon>
        <taxon>Bacillati</taxon>
        <taxon>Actinomycetota</taxon>
        <taxon>Actinomycetes</taxon>
        <taxon>Mycobacteriales</taxon>
        <taxon>Corynebacteriaceae</taxon>
        <taxon>Corynebacterium</taxon>
    </lineage>
</organism>
<evidence type="ECO:0000313" key="4">
    <source>
        <dbReference type="Proteomes" id="UP000249886"/>
    </source>
</evidence>
<sequence>MSKILVISGHPHLDRSNMNAAILESLEDKFNGDILEVRRLDELYPDFNIDAKAEQEALVDADIIVLQFPIYWYNVPSLLKKWIEDVLEYGFAYGSSGTALHGKKLLLSFTAGSGADVYHEKMAHDLPDFMPAFQETAALTGMEWQEPVYSYGALTDADLAAKHSDRLIARLVEISA</sequence>
<dbReference type="AlphaFoldDB" id="A0A448TF81"/>
<evidence type="ECO:0000259" key="2">
    <source>
        <dbReference type="Pfam" id="PF02525"/>
    </source>
</evidence>
<dbReference type="GO" id="GO:0003955">
    <property type="term" value="F:NAD(P)H dehydrogenase (quinone) activity"/>
    <property type="evidence" value="ECO:0007669"/>
    <property type="project" value="TreeGrafter"/>
</dbReference>
<dbReference type="GO" id="GO:0009055">
    <property type="term" value="F:electron transfer activity"/>
    <property type="evidence" value="ECO:0007669"/>
    <property type="project" value="TreeGrafter"/>
</dbReference>
<dbReference type="EC" id="1.6.99.-" evidence="3"/>
<dbReference type="Pfam" id="PF02525">
    <property type="entry name" value="Flavodoxin_2"/>
    <property type="match status" value="1"/>
</dbReference>
<evidence type="ECO:0000313" key="3">
    <source>
        <dbReference type="EMBL" id="SPW33162.1"/>
    </source>
</evidence>
<dbReference type="GO" id="GO:0010181">
    <property type="term" value="F:FMN binding"/>
    <property type="evidence" value="ECO:0007669"/>
    <property type="project" value="TreeGrafter"/>
</dbReference>
<dbReference type="InterPro" id="IPR003680">
    <property type="entry name" value="Flavodoxin_fold"/>
</dbReference>
<evidence type="ECO:0000256" key="1">
    <source>
        <dbReference type="ARBA" id="ARBA00023002"/>
    </source>
</evidence>
<dbReference type="RefSeq" id="WP_005527341.1">
    <property type="nucleotide sequence ID" value="NZ_CAUOLB010000002.1"/>
</dbReference>
<name>A0A448TF81_9CORY</name>
<feature type="domain" description="Flavodoxin-like fold" evidence="2">
    <location>
        <begin position="2"/>
        <end position="163"/>
    </location>
</feature>